<feature type="non-terminal residue" evidence="1">
    <location>
        <position position="1"/>
    </location>
</feature>
<name>A0A0K2TKX2_LEPSM</name>
<protein>
    <submittedName>
        <fullName evidence="1">Uncharacterized protein</fullName>
    </submittedName>
</protein>
<evidence type="ECO:0000313" key="1">
    <source>
        <dbReference type="EMBL" id="CDW26445.1"/>
    </source>
</evidence>
<reference evidence="1" key="1">
    <citation type="submission" date="2014-05" db="EMBL/GenBank/DDBJ databases">
        <authorList>
            <person name="Chronopoulou M."/>
        </authorList>
    </citation>
    <scope>NUCLEOTIDE SEQUENCE</scope>
    <source>
        <tissue evidence="1">Whole organism</tissue>
    </source>
</reference>
<sequence length="48" mass="5328">FGSSLKSSLLGFYCTVYIVSKLCANTKVTLKLKVNLQCLLKLFKKVSV</sequence>
<dbReference type="EMBL" id="HACA01009084">
    <property type="protein sequence ID" value="CDW26445.1"/>
    <property type="molecule type" value="Transcribed_RNA"/>
</dbReference>
<accession>A0A0K2TKX2</accession>
<proteinExistence type="predicted"/>
<organism evidence="1">
    <name type="scientific">Lepeophtheirus salmonis</name>
    <name type="common">Salmon louse</name>
    <name type="synonym">Caligus salmonis</name>
    <dbReference type="NCBI Taxonomy" id="72036"/>
    <lineage>
        <taxon>Eukaryota</taxon>
        <taxon>Metazoa</taxon>
        <taxon>Ecdysozoa</taxon>
        <taxon>Arthropoda</taxon>
        <taxon>Crustacea</taxon>
        <taxon>Multicrustacea</taxon>
        <taxon>Hexanauplia</taxon>
        <taxon>Copepoda</taxon>
        <taxon>Siphonostomatoida</taxon>
        <taxon>Caligidae</taxon>
        <taxon>Lepeophtheirus</taxon>
    </lineage>
</organism>
<dbReference type="AlphaFoldDB" id="A0A0K2TKX2"/>